<gene>
    <name evidence="1" type="ORF">GCM10011499_35110</name>
</gene>
<evidence type="ECO:0000313" key="2">
    <source>
        <dbReference type="Proteomes" id="UP000596977"/>
    </source>
</evidence>
<comment type="caution">
    <text evidence="1">The sequence shown here is derived from an EMBL/GenBank/DDBJ whole genome shotgun (WGS) entry which is preliminary data.</text>
</comment>
<keyword evidence="2" id="KW-1185">Reference proteome</keyword>
<dbReference type="RefSeq" id="WP_244640885.1">
    <property type="nucleotide sequence ID" value="NZ_BMKB01000008.1"/>
</dbReference>
<dbReference type="EMBL" id="BMKB01000008">
    <property type="protein sequence ID" value="GGA61777.1"/>
    <property type="molecule type" value="Genomic_DNA"/>
</dbReference>
<sequence length="110" mass="11970">MRMSTSAIVARNVVWEGTSTTEPYEGGWAREAIAFVRALKEPVGNPGRAYVEVSPDGLNWVREGTSFALPANADEVTFARINHFGTWLRIVGEQPAGSSIVVLVTLHLKS</sequence>
<proteinExistence type="predicted"/>
<protein>
    <submittedName>
        <fullName evidence="1">Uncharacterized protein</fullName>
    </submittedName>
</protein>
<organism evidence="1 2">
    <name type="scientific">Pelagibacterium lentulum</name>
    <dbReference type="NCBI Taxonomy" id="2029865"/>
    <lineage>
        <taxon>Bacteria</taxon>
        <taxon>Pseudomonadati</taxon>
        <taxon>Pseudomonadota</taxon>
        <taxon>Alphaproteobacteria</taxon>
        <taxon>Hyphomicrobiales</taxon>
        <taxon>Devosiaceae</taxon>
        <taxon>Pelagibacterium</taxon>
    </lineage>
</organism>
<accession>A0A916RMG2</accession>
<name>A0A916RMG2_9HYPH</name>
<dbReference type="Proteomes" id="UP000596977">
    <property type="component" value="Unassembled WGS sequence"/>
</dbReference>
<dbReference type="AlphaFoldDB" id="A0A916RMG2"/>
<evidence type="ECO:0000313" key="1">
    <source>
        <dbReference type="EMBL" id="GGA61777.1"/>
    </source>
</evidence>
<reference evidence="1 2" key="1">
    <citation type="journal article" date="2014" name="Int. J. Syst. Evol. Microbiol.">
        <title>Complete genome sequence of Corynebacterium casei LMG S-19264T (=DSM 44701T), isolated from a smear-ripened cheese.</title>
        <authorList>
            <consortium name="US DOE Joint Genome Institute (JGI-PGF)"/>
            <person name="Walter F."/>
            <person name="Albersmeier A."/>
            <person name="Kalinowski J."/>
            <person name="Ruckert C."/>
        </authorList>
    </citation>
    <scope>NUCLEOTIDE SEQUENCE [LARGE SCALE GENOMIC DNA]</scope>
    <source>
        <strain evidence="1 2">CGMCC 1.15896</strain>
    </source>
</reference>